<evidence type="ECO:0000313" key="3">
    <source>
        <dbReference type="Proteomes" id="UP001372834"/>
    </source>
</evidence>
<comment type="caution">
    <text evidence="2">The sequence shown here is derived from an EMBL/GenBank/DDBJ whole genome shotgun (WGS) entry which is preliminary data.</text>
</comment>
<feature type="transmembrane region" description="Helical" evidence="1">
    <location>
        <begin position="28"/>
        <end position="50"/>
    </location>
</feature>
<evidence type="ECO:0000313" key="2">
    <source>
        <dbReference type="EMBL" id="KAK6642385.1"/>
    </source>
</evidence>
<evidence type="ECO:0000256" key="1">
    <source>
        <dbReference type="SAM" id="Phobius"/>
    </source>
</evidence>
<keyword evidence="1" id="KW-1133">Transmembrane helix</keyword>
<keyword evidence="1" id="KW-0812">Transmembrane</keyword>
<name>A0AAN8PP38_POLSC</name>
<proteinExistence type="predicted"/>
<gene>
    <name evidence="2" type="ORF">RUM43_003886</name>
</gene>
<dbReference type="EMBL" id="JAWJWE010000002">
    <property type="protein sequence ID" value="KAK6642385.1"/>
    <property type="molecule type" value="Genomic_DNA"/>
</dbReference>
<keyword evidence="1" id="KW-0472">Membrane</keyword>
<dbReference type="AlphaFoldDB" id="A0AAN8PP38"/>
<accession>A0AAN8PP38</accession>
<protein>
    <submittedName>
        <fullName evidence="2">Uncharacterized protein</fullName>
    </submittedName>
</protein>
<organism evidence="2 3">
    <name type="scientific">Polyplax serrata</name>
    <name type="common">Common mouse louse</name>
    <dbReference type="NCBI Taxonomy" id="468196"/>
    <lineage>
        <taxon>Eukaryota</taxon>
        <taxon>Metazoa</taxon>
        <taxon>Ecdysozoa</taxon>
        <taxon>Arthropoda</taxon>
        <taxon>Hexapoda</taxon>
        <taxon>Insecta</taxon>
        <taxon>Pterygota</taxon>
        <taxon>Neoptera</taxon>
        <taxon>Paraneoptera</taxon>
        <taxon>Psocodea</taxon>
        <taxon>Troctomorpha</taxon>
        <taxon>Phthiraptera</taxon>
        <taxon>Anoplura</taxon>
        <taxon>Polyplacidae</taxon>
        <taxon>Polyplax</taxon>
    </lineage>
</organism>
<sequence>MTDKKPSSKYHYKNVMPLTLRQKLSSPVYGMIFFSLFFVTGLMVVTNCDLPNLQEDKLEKQAMELIKLREDRKKEMEYENL</sequence>
<reference evidence="2 3" key="1">
    <citation type="submission" date="2023-10" db="EMBL/GenBank/DDBJ databases">
        <title>Genomes of two closely related lineages of the louse Polyplax serrata with different host specificities.</title>
        <authorList>
            <person name="Martinu J."/>
            <person name="Tarabai H."/>
            <person name="Stefka J."/>
            <person name="Hypsa V."/>
        </authorList>
    </citation>
    <scope>NUCLEOTIDE SEQUENCE [LARGE SCALE GENOMIC DNA]</scope>
    <source>
        <strain evidence="2">HR10_N</strain>
    </source>
</reference>
<dbReference type="Proteomes" id="UP001372834">
    <property type="component" value="Unassembled WGS sequence"/>
</dbReference>